<dbReference type="PANTHER" id="PTHR32166">
    <property type="entry name" value="OSJNBA0013A04.12 PROTEIN"/>
    <property type="match status" value="1"/>
</dbReference>
<dbReference type="InterPro" id="IPR012337">
    <property type="entry name" value="RNaseH-like_sf"/>
</dbReference>
<organism evidence="2 3">
    <name type="scientific">Vitis vinifera</name>
    <name type="common">Grape</name>
    <dbReference type="NCBI Taxonomy" id="29760"/>
    <lineage>
        <taxon>Eukaryota</taxon>
        <taxon>Viridiplantae</taxon>
        <taxon>Streptophyta</taxon>
        <taxon>Embryophyta</taxon>
        <taxon>Tracheophyta</taxon>
        <taxon>Spermatophyta</taxon>
        <taxon>Magnoliopsida</taxon>
        <taxon>eudicotyledons</taxon>
        <taxon>Gunneridae</taxon>
        <taxon>Pentapetalae</taxon>
        <taxon>rosids</taxon>
        <taxon>Vitales</taxon>
        <taxon>Vitaceae</taxon>
        <taxon>Viteae</taxon>
        <taxon>Vitis</taxon>
    </lineage>
</organism>
<evidence type="ECO:0000313" key="3">
    <source>
        <dbReference type="Proteomes" id="UP000288805"/>
    </source>
</evidence>
<dbReference type="EMBL" id="QGNW01001264">
    <property type="protein sequence ID" value="RVW47896.1"/>
    <property type="molecule type" value="Genomic_DNA"/>
</dbReference>
<dbReference type="SUPFAM" id="SSF53098">
    <property type="entry name" value="Ribonuclease H-like"/>
    <property type="match status" value="1"/>
</dbReference>
<evidence type="ECO:0000259" key="1">
    <source>
        <dbReference type="Pfam" id="PF04937"/>
    </source>
</evidence>
<gene>
    <name evidence="2" type="ORF">CK203_102068</name>
</gene>
<name>A0A438EJI8_VITVI</name>
<comment type="caution">
    <text evidence="2">The sequence shown here is derived from an EMBL/GenBank/DDBJ whole genome shotgun (WGS) entry which is preliminary data.</text>
</comment>
<accession>A0A438EJI8</accession>
<dbReference type="PANTHER" id="PTHR32166:SF121">
    <property type="entry name" value="DUF659 DOMAIN-CONTAINING PROTEIN"/>
    <property type="match status" value="1"/>
</dbReference>
<protein>
    <recommendedName>
        <fullName evidence="1">DUF659 domain-containing protein</fullName>
    </recommendedName>
</protein>
<sequence length="257" mass="29585">MKSVLVGKEVVSRANMVAMRFFYDACIPTNVVNSFYFKSMLDVISAIGPGYKGPNYHQLWVNLLKDANKEVRHVKDATNLFQLFDEVIEWVCPLNVVHVVTNNAVNYVAIGRLISQKHKHINWSPYVAHRLNLVFKDVEKGNDGRRFSDLAFFVDSKYSRDNKSRVAVSIILDNRFGNDCLIVVNLMSPLMRLLHIVDCDERPSMGYVYEDMYKENFCNKLTIIGSVMDVIDQKVLKDKLDMMNEMKLFCDRLGSLI</sequence>
<dbReference type="InterPro" id="IPR007021">
    <property type="entry name" value="DUF659"/>
</dbReference>
<dbReference type="Proteomes" id="UP000288805">
    <property type="component" value="Unassembled WGS sequence"/>
</dbReference>
<dbReference type="Pfam" id="PF04937">
    <property type="entry name" value="DUF659"/>
    <property type="match status" value="1"/>
</dbReference>
<evidence type="ECO:0000313" key="2">
    <source>
        <dbReference type="EMBL" id="RVW47896.1"/>
    </source>
</evidence>
<proteinExistence type="predicted"/>
<reference evidence="2 3" key="1">
    <citation type="journal article" date="2018" name="PLoS Genet.">
        <title>Population sequencing reveals clonal diversity and ancestral inbreeding in the grapevine cultivar Chardonnay.</title>
        <authorList>
            <person name="Roach M.J."/>
            <person name="Johnson D.L."/>
            <person name="Bohlmann J."/>
            <person name="van Vuuren H.J."/>
            <person name="Jones S.J."/>
            <person name="Pretorius I.S."/>
            <person name="Schmidt S.A."/>
            <person name="Borneman A.R."/>
        </authorList>
    </citation>
    <scope>NUCLEOTIDE SEQUENCE [LARGE SCALE GENOMIC DNA]</scope>
    <source>
        <strain evidence="3">cv. Chardonnay</strain>
        <tissue evidence="2">Leaf</tissue>
    </source>
</reference>
<feature type="domain" description="DUF659" evidence="1">
    <location>
        <begin position="73"/>
        <end position="140"/>
    </location>
</feature>
<dbReference type="AlphaFoldDB" id="A0A438EJI8"/>